<dbReference type="EMBL" id="CP022387">
    <property type="protein sequence ID" value="ATA89183.1"/>
    <property type="molecule type" value="Genomic_DNA"/>
</dbReference>
<name>A0A250FVR4_9FLAO</name>
<protein>
    <recommendedName>
        <fullName evidence="3">Internalin</fullName>
    </recommendedName>
</protein>
<dbReference type="KEGG" id="csto:CGC58_05275"/>
<dbReference type="SUPFAM" id="SSF52058">
    <property type="entry name" value="L domain-like"/>
    <property type="match status" value="1"/>
</dbReference>
<dbReference type="RefSeq" id="WP_095895625.1">
    <property type="nucleotide sequence ID" value="NZ_CP022387.1"/>
</dbReference>
<organism evidence="1 2">
    <name type="scientific">Capnocytophaga stomatis</name>
    <dbReference type="NCBI Taxonomy" id="1848904"/>
    <lineage>
        <taxon>Bacteria</taxon>
        <taxon>Pseudomonadati</taxon>
        <taxon>Bacteroidota</taxon>
        <taxon>Flavobacteriia</taxon>
        <taxon>Flavobacteriales</taxon>
        <taxon>Flavobacteriaceae</taxon>
        <taxon>Capnocytophaga</taxon>
    </lineage>
</organism>
<accession>A0A250FVR4</accession>
<dbReference type="AlphaFoldDB" id="A0A250FVR4"/>
<gene>
    <name evidence="1" type="ORF">CGC58_05275</name>
</gene>
<evidence type="ECO:0000313" key="2">
    <source>
        <dbReference type="Proteomes" id="UP000217348"/>
    </source>
</evidence>
<evidence type="ECO:0000313" key="1">
    <source>
        <dbReference type="EMBL" id="ATA89183.1"/>
    </source>
</evidence>
<evidence type="ECO:0008006" key="3">
    <source>
        <dbReference type="Google" id="ProtNLM"/>
    </source>
</evidence>
<proteinExistence type="predicted"/>
<sequence length="307" mass="35783">MRYIDLKEISIKTLKQQKELHISIKNSVDDEKLNIINQKAMKGNEVFVLIFLSKTVTISVLEKISNVSHISLLPNYENPLENLNELSNFNLKSLILGSFTKKSISFKPMNCTNLEKLEFLEGLGNKSQYEFINKQKRLRKLHLKSLDLVLVEKNENLTDLYVHSNLKSENWLPEKFPNLQKLHLHGLSRLNNHSFIESLEKLESINISYNSHLVSFPKLNNPKLIKSIEMYTCPNFNDVESLLRYENLERLVLTSYDKPLQMNSDDFSKLKNLSKLKTVYTAWGKKSKDEVNKIQQIYAETGWINHQ</sequence>
<dbReference type="InterPro" id="IPR032675">
    <property type="entry name" value="LRR_dom_sf"/>
</dbReference>
<reference evidence="2" key="1">
    <citation type="submission" date="2017-06" db="EMBL/GenBank/DDBJ databases">
        <title>Capnocytophaga spp. assemblies.</title>
        <authorList>
            <person name="Gulvik C.A."/>
        </authorList>
    </citation>
    <scope>NUCLEOTIDE SEQUENCE [LARGE SCALE GENOMIC DNA]</scope>
    <source>
        <strain evidence="2">H2177</strain>
    </source>
</reference>
<dbReference type="OrthoDB" id="9800207at2"/>
<dbReference type="Gene3D" id="3.80.10.10">
    <property type="entry name" value="Ribonuclease Inhibitor"/>
    <property type="match status" value="1"/>
</dbReference>
<dbReference type="Proteomes" id="UP000217348">
    <property type="component" value="Chromosome"/>
</dbReference>